<dbReference type="Gene3D" id="3.80.10.10">
    <property type="entry name" value="Ribonuclease Inhibitor"/>
    <property type="match status" value="1"/>
</dbReference>
<reference evidence="1 2" key="1">
    <citation type="journal article" date="2018" name="Sci. Data">
        <title>The draft genome sequence of cork oak.</title>
        <authorList>
            <person name="Ramos A.M."/>
            <person name="Usie A."/>
            <person name="Barbosa P."/>
            <person name="Barros P.M."/>
            <person name="Capote T."/>
            <person name="Chaves I."/>
            <person name="Simoes F."/>
            <person name="Abreu I."/>
            <person name="Carrasquinho I."/>
            <person name="Faro C."/>
            <person name="Guimaraes J.B."/>
            <person name="Mendonca D."/>
            <person name="Nobrega F."/>
            <person name="Rodrigues L."/>
            <person name="Saibo N.J.M."/>
            <person name="Varela M.C."/>
            <person name="Egas C."/>
            <person name="Matos J."/>
            <person name="Miguel C.M."/>
            <person name="Oliveira M.M."/>
            <person name="Ricardo C.P."/>
            <person name="Goncalves S."/>
        </authorList>
    </citation>
    <scope>NUCLEOTIDE SEQUENCE [LARGE SCALE GENOMIC DNA]</scope>
    <source>
        <strain evidence="2">cv. HL8</strain>
    </source>
</reference>
<keyword evidence="2" id="KW-1185">Reference proteome</keyword>
<comment type="caution">
    <text evidence="1">The sequence shown here is derived from an EMBL/GenBank/DDBJ whole genome shotgun (WGS) entry which is preliminary data.</text>
</comment>
<accession>A0AAW0IG38</accession>
<dbReference type="SUPFAM" id="SSF52047">
    <property type="entry name" value="RNI-like"/>
    <property type="match status" value="1"/>
</dbReference>
<name>A0AAW0IG38_QUESU</name>
<dbReference type="AlphaFoldDB" id="A0AAW0IG38"/>
<dbReference type="EMBL" id="PKMF04001275">
    <property type="protein sequence ID" value="KAK7813312.1"/>
    <property type="molecule type" value="Genomic_DNA"/>
</dbReference>
<evidence type="ECO:0000313" key="2">
    <source>
        <dbReference type="Proteomes" id="UP000237347"/>
    </source>
</evidence>
<sequence>MLESRVVLDKFFKRIQCKNLKYMNFNSNQYIRKLPDLLSVTPNIKKLDLQKCRKLVKIHDSIGCLDKLES</sequence>
<evidence type="ECO:0000313" key="1">
    <source>
        <dbReference type="EMBL" id="KAK7813312.1"/>
    </source>
</evidence>
<dbReference type="Proteomes" id="UP000237347">
    <property type="component" value="Unassembled WGS sequence"/>
</dbReference>
<protein>
    <submittedName>
        <fullName evidence="1">Uncharacterized protein</fullName>
    </submittedName>
</protein>
<gene>
    <name evidence="1" type="ORF">CFP56_005485</name>
</gene>
<organism evidence="1 2">
    <name type="scientific">Quercus suber</name>
    <name type="common">Cork oak</name>
    <dbReference type="NCBI Taxonomy" id="58331"/>
    <lineage>
        <taxon>Eukaryota</taxon>
        <taxon>Viridiplantae</taxon>
        <taxon>Streptophyta</taxon>
        <taxon>Embryophyta</taxon>
        <taxon>Tracheophyta</taxon>
        <taxon>Spermatophyta</taxon>
        <taxon>Magnoliopsida</taxon>
        <taxon>eudicotyledons</taxon>
        <taxon>Gunneridae</taxon>
        <taxon>Pentapetalae</taxon>
        <taxon>rosids</taxon>
        <taxon>fabids</taxon>
        <taxon>Fagales</taxon>
        <taxon>Fagaceae</taxon>
        <taxon>Quercus</taxon>
    </lineage>
</organism>
<dbReference type="InterPro" id="IPR032675">
    <property type="entry name" value="LRR_dom_sf"/>
</dbReference>
<proteinExistence type="predicted"/>